<evidence type="ECO:0000313" key="1">
    <source>
        <dbReference type="EMBL" id="PWN06564.1"/>
    </source>
</evidence>
<gene>
    <name evidence="1" type="ORF">DDZ15_08570</name>
</gene>
<proteinExistence type="predicted"/>
<name>A0A316TVP2_9BACT</name>
<dbReference type="EMBL" id="QGGB01000006">
    <property type="protein sequence ID" value="PWN06564.1"/>
    <property type="molecule type" value="Genomic_DNA"/>
</dbReference>
<dbReference type="AlphaFoldDB" id="A0A316TVP2"/>
<evidence type="ECO:0000313" key="2">
    <source>
        <dbReference type="Proteomes" id="UP000245533"/>
    </source>
</evidence>
<dbReference type="Proteomes" id="UP000245533">
    <property type="component" value="Unassembled WGS sequence"/>
</dbReference>
<sequence>MWNYTKTGNDSFPPSEWVEKLADLLGLSHPHDDETNRLRREGSLIPVRFLHDGKHPNNPNNSV</sequence>
<dbReference type="RefSeq" id="WP_109646679.1">
    <property type="nucleotide sequence ID" value="NZ_QGGB01000006.1"/>
</dbReference>
<protein>
    <submittedName>
        <fullName evidence="1">Uncharacterized protein</fullName>
    </submittedName>
</protein>
<reference evidence="1 2" key="1">
    <citation type="submission" date="2018-05" db="EMBL/GenBank/DDBJ databases">
        <title>Rhodohalobacter halophilus gen. nov., sp. nov., a moderately halophilic member of the family Balneolaceae.</title>
        <authorList>
            <person name="Liu Z.-W."/>
        </authorList>
    </citation>
    <scope>NUCLEOTIDE SEQUENCE [LARGE SCALE GENOMIC DNA]</scope>
    <source>
        <strain evidence="1 2">8A47</strain>
    </source>
</reference>
<comment type="caution">
    <text evidence="1">The sequence shown here is derived from an EMBL/GenBank/DDBJ whole genome shotgun (WGS) entry which is preliminary data.</text>
</comment>
<accession>A0A316TVP2</accession>
<organism evidence="1 2">
    <name type="scientific">Rhodohalobacter mucosus</name>
    <dbReference type="NCBI Taxonomy" id="2079485"/>
    <lineage>
        <taxon>Bacteria</taxon>
        <taxon>Pseudomonadati</taxon>
        <taxon>Balneolota</taxon>
        <taxon>Balneolia</taxon>
        <taxon>Balneolales</taxon>
        <taxon>Balneolaceae</taxon>
        <taxon>Rhodohalobacter</taxon>
    </lineage>
</organism>
<keyword evidence="2" id="KW-1185">Reference proteome</keyword>